<evidence type="ECO:0000256" key="4">
    <source>
        <dbReference type="ARBA" id="ARBA00022645"/>
    </source>
</evidence>
<protein>
    <recommendedName>
        <fullName evidence="9">Carboxypeptidase</fullName>
        <ecNumber evidence="9">3.4.16.-</ecNumber>
    </recommendedName>
</protein>
<dbReference type="GO" id="GO:0005576">
    <property type="term" value="C:extracellular region"/>
    <property type="evidence" value="ECO:0007669"/>
    <property type="project" value="UniProtKB-SubCell"/>
</dbReference>
<dbReference type="GO" id="GO:0006508">
    <property type="term" value="P:proteolysis"/>
    <property type="evidence" value="ECO:0007669"/>
    <property type="project" value="UniProtKB-KW"/>
</dbReference>
<dbReference type="Proteomes" id="UP001459277">
    <property type="component" value="Unassembled WGS sequence"/>
</dbReference>
<dbReference type="AlphaFoldDB" id="A0AAW2CMH3"/>
<dbReference type="PANTHER" id="PTHR11802">
    <property type="entry name" value="SERINE PROTEASE FAMILY S10 SERINE CARBOXYPEPTIDASE"/>
    <property type="match status" value="1"/>
</dbReference>
<keyword evidence="3" id="KW-0964">Secreted</keyword>
<evidence type="ECO:0000313" key="10">
    <source>
        <dbReference type="EMBL" id="KAK9999417.1"/>
    </source>
</evidence>
<dbReference type="PRINTS" id="PR00724">
    <property type="entry name" value="CRBOXYPTASEC"/>
</dbReference>
<sequence length="359" mass="40335">MFVDQPTGTGFSYTANNTSDIRIDEVEISNDLYDFLQAFFKEHPQFAKNKFYITGESYAGHFIPALAARIHQGNKAKEGIHIKLKGFAIGNGLTNPEIQYRSYTDYALEMKLLNNDDYNWVNKMKLPQCEQAVKGCGTYGGKACNTSYYTCTELFDQLLRINAGINPYDIRKKCMTTDSDCYDFSTMVKFLNKELVRNALGVGNITFVSCSGPVYDAMIADWAKNLAVGIPALLEDGIKVLVYAGEYDFMCNWLGKTLWLNRRNSRWVQALEWSGQKQFEASPTVPFVVDGAEAGLLKSHGPLTFLKVSLSLSLSLLICQTWFHVATQVRDAGHLVPMDQPNVSLQNAEEVDEREINQV</sequence>
<evidence type="ECO:0000256" key="2">
    <source>
        <dbReference type="ARBA" id="ARBA00009431"/>
    </source>
</evidence>
<dbReference type="EC" id="3.4.16.-" evidence="9"/>
<gene>
    <name evidence="10" type="ORF">SO802_019020</name>
</gene>
<keyword evidence="5 9" id="KW-0645">Protease</keyword>
<keyword evidence="7 9" id="KW-0378">Hydrolase</keyword>
<dbReference type="EMBL" id="JAZDWU010000006">
    <property type="protein sequence ID" value="KAK9999417.1"/>
    <property type="molecule type" value="Genomic_DNA"/>
</dbReference>
<dbReference type="Gene3D" id="3.40.50.1820">
    <property type="entry name" value="alpha/beta hydrolase"/>
    <property type="match status" value="1"/>
</dbReference>
<evidence type="ECO:0000256" key="1">
    <source>
        <dbReference type="ARBA" id="ARBA00004613"/>
    </source>
</evidence>
<keyword evidence="4 9" id="KW-0121">Carboxypeptidase</keyword>
<dbReference type="SUPFAM" id="SSF53474">
    <property type="entry name" value="alpha/beta-Hydrolases"/>
    <property type="match status" value="1"/>
</dbReference>
<evidence type="ECO:0000256" key="6">
    <source>
        <dbReference type="ARBA" id="ARBA00022729"/>
    </source>
</evidence>
<comment type="similarity">
    <text evidence="2 9">Belongs to the peptidase S10 family.</text>
</comment>
<organism evidence="10 11">
    <name type="scientific">Lithocarpus litseifolius</name>
    <dbReference type="NCBI Taxonomy" id="425828"/>
    <lineage>
        <taxon>Eukaryota</taxon>
        <taxon>Viridiplantae</taxon>
        <taxon>Streptophyta</taxon>
        <taxon>Embryophyta</taxon>
        <taxon>Tracheophyta</taxon>
        <taxon>Spermatophyta</taxon>
        <taxon>Magnoliopsida</taxon>
        <taxon>eudicotyledons</taxon>
        <taxon>Gunneridae</taxon>
        <taxon>Pentapetalae</taxon>
        <taxon>rosids</taxon>
        <taxon>fabids</taxon>
        <taxon>Fagales</taxon>
        <taxon>Fagaceae</taxon>
        <taxon>Lithocarpus</taxon>
    </lineage>
</organism>
<evidence type="ECO:0000256" key="3">
    <source>
        <dbReference type="ARBA" id="ARBA00022525"/>
    </source>
</evidence>
<comment type="caution">
    <text evidence="10">The sequence shown here is derived from an EMBL/GenBank/DDBJ whole genome shotgun (WGS) entry which is preliminary data.</text>
</comment>
<dbReference type="InterPro" id="IPR018202">
    <property type="entry name" value="Ser_caboxypep_ser_AS"/>
</dbReference>
<proteinExistence type="inferred from homology"/>
<name>A0AAW2CMH3_9ROSI</name>
<evidence type="ECO:0000256" key="5">
    <source>
        <dbReference type="ARBA" id="ARBA00022670"/>
    </source>
</evidence>
<dbReference type="Pfam" id="PF00450">
    <property type="entry name" value="Peptidase_S10"/>
    <property type="match status" value="1"/>
</dbReference>
<comment type="subcellular location">
    <subcellularLocation>
        <location evidence="1">Secreted</location>
    </subcellularLocation>
</comment>
<dbReference type="PROSITE" id="PS00131">
    <property type="entry name" value="CARBOXYPEPT_SER_SER"/>
    <property type="match status" value="1"/>
</dbReference>
<dbReference type="GO" id="GO:0004185">
    <property type="term" value="F:serine-type carboxypeptidase activity"/>
    <property type="evidence" value="ECO:0007669"/>
    <property type="project" value="UniProtKB-UniRule"/>
</dbReference>
<dbReference type="InterPro" id="IPR029058">
    <property type="entry name" value="AB_hydrolase_fold"/>
</dbReference>
<keyword evidence="8" id="KW-0325">Glycoprotein</keyword>
<evidence type="ECO:0000313" key="11">
    <source>
        <dbReference type="Proteomes" id="UP001459277"/>
    </source>
</evidence>
<evidence type="ECO:0000256" key="8">
    <source>
        <dbReference type="ARBA" id="ARBA00023180"/>
    </source>
</evidence>
<keyword evidence="6" id="KW-0732">Signal</keyword>
<evidence type="ECO:0000256" key="9">
    <source>
        <dbReference type="RuleBase" id="RU361156"/>
    </source>
</evidence>
<dbReference type="InterPro" id="IPR001563">
    <property type="entry name" value="Peptidase_S10"/>
</dbReference>
<accession>A0AAW2CMH3</accession>
<evidence type="ECO:0000256" key="7">
    <source>
        <dbReference type="ARBA" id="ARBA00022801"/>
    </source>
</evidence>
<dbReference type="PANTHER" id="PTHR11802:SF113">
    <property type="entry name" value="SERINE CARBOXYPEPTIDASE CTSA-4.1"/>
    <property type="match status" value="1"/>
</dbReference>
<keyword evidence="11" id="KW-1185">Reference proteome</keyword>
<dbReference type="GO" id="GO:0005773">
    <property type="term" value="C:vacuole"/>
    <property type="evidence" value="ECO:0007669"/>
    <property type="project" value="TreeGrafter"/>
</dbReference>
<reference evidence="10 11" key="1">
    <citation type="submission" date="2024-01" db="EMBL/GenBank/DDBJ databases">
        <title>A telomere-to-telomere, gap-free genome of sweet tea (Lithocarpus litseifolius).</title>
        <authorList>
            <person name="Zhou J."/>
        </authorList>
    </citation>
    <scope>NUCLEOTIDE SEQUENCE [LARGE SCALE GENOMIC DNA]</scope>
    <source>
        <strain evidence="10">Zhou-2022a</strain>
        <tissue evidence="10">Leaf</tissue>
    </source>
</reference>